<keyword evidence="2" id="KW-0489">Methyltransferase</keyword>
<evidence type="ECO:0000259" key="1">
    <source>
        <dbReference type="Pfam" id="PF08241"/>
    </source>
</evidence>
<organism evidence="2 3">
    <name type="scientific">Roseibium alexandrii</name>
    <dbReference type="NCBI Taxonomy" id="388408"/>
    <lineage>
        <taxon>Bacteria</taxon>
        <taxon>Pseudomonadati</taxon>
        <taxon>Pseudomonadota</taxon>
        <taxon>Alphaproteobacteria</taxon>
        <taxon>Hyphomicrobiales</taxon>
        <taxon>Stappiaceae</taxon>
        <taxon>Roseibium</taxon>
    </lineage>
</organism>
<dbReference type="SUPFAM" id="SSF53335">
    <property type="entry name" value="S-adenosyl-L-methionine-dependent methyltransferases"/>
    <property type="match status" value="1"/>
</dbReference>
<proteinExistence type="predicted"/>
<keyword evidence="2" id="KW-0830">Ubiquinone</keyword>
<dbReference type="AlphaFoldDB" id="A0A0M7ACR5"/>
<reference evidence="3" key="1">
    <citation type="submission" date="2015-07" db="EMBL/GenBank/DDBJ databases">
        <authorList>
            <person name="Rodrigo-Torres Lidia"/>
            <person name="Arahal R.David."/>
        </authorList>
    </citation>
    <scope>NUCLEOTIDE SEQUENCE [LARGE SCALE GENOMIC DNA]</scope>
    <source>
        <strain evidence="3">CECT 5112</strain>
    </source>
</reference>
<dbReference type="Gene3D" id="3.40.50.150">
    <property type="entry name" value="Vaccinia Virus protein VP39"/>
    <property type="match status" value="1"/>
</dbReference>
<dbReference type="OrthoDB" id="161159at2"/>
<dbReference type="Proteomes" id="UP000053235">
    <property type="component" value="Unassembled WGS sequence"/>
</dbReference>
<dbReference type="EC" id="2.1.1.163" evidence="2"/>
<dbReference type="InterPro" id="IPR029063">
    <property type="entry name" value="SAM-dependent_MTases_sf"/>
</dbReference>
<dbReference type="GO" id="GO:0032259">
    <property type="term" value="P:methylation"/>
    <property type="evidence" value="ECO:0007669"/>
    <property type="project" value="UniProtKB-KW"/>
</dbReference>
<gene>
    <name evidence="2" type="primary">ubiE_6</name>
    <name evidence="2" type="ORF">LAX5112_03364</name>
</gene>
<evidence type="ECO:0000313" key="2">
    <source>
        <dbReference type="EMBL" id="CTQ72915.1"/>
    </source>
</evidence>
<protein>
    <submittedName>
        <fullName evidence="2">Ubiquinone/menaquinone biosynthesis methyltransferase ubiE</fullName>
        <ecNumber evidence="2">2.1.1.163</ecNumber>
    </submittedName>
</protein>
<sequence length="241" mass="26721">MSLDFNDVKIPVFERWFGSWQVSVNRRGFEASELSAAYDAEAELWEEKIARLGFPGGYRRLVRAVLPALSCGAGQQLDVMDCGIGTGTLSLAFAAEVRQPYALSAVDISPCMLSEACSNLRDNGVSVDASVSDIRDMPHPGNRFDLVMCAHVIEHLPDPKAALEEIHRVLKPGGHLLLVATRKSWIGAYIQLKWRTHRLSQDKIAGWLEDSGLEVLEVPETGQGRWMQSWSTAFLGRKIIN</sequence>
<keyword evidence="3" id="KW-1185">Reference proteome</keyword>
<dbReference type="CDD" id="cd02440">
    <property type="entry name" value="AdoMet_MTases"/>
    <property type="match status" value="1"/>
</dbReference>
<accession>A0A0M7ACR5</accession>
<dbReference type="GO" id="GO:0008757">
    <property type="term" value="F:S-adenosylmethionine-dependent methyltransferase activity"/>
    <property type="evidence" value="ECO:0007669"/>
    <property type="project" value="InterPro"/>
</dbReference>
<dbReference type="STRING" id="388408.LAX5112_03364"/>
<dbReference type="EMBL" id="CXWD01000013">
    <property type="protein sequence ID" value="CTQ72915.1"/>
    <property type="molecule type" value="Genomic_DNA"/>
</dbReference>
<evidence type="ECO:0000313" key="3">
    <source>
        <dbReference type="Proteomes" id="UP000053235"/>
    </source>
</evidence>
<keyword evidence="2" id="KW-0808">Transferase</keyword>
<dbReference type="RefSeq" id="WP_055672776.1">
    <property type="nucleotide sequence ID" value="NZ_CXWD01000013.1"/>
</dbReference>
<dbReference type="Pfam" id="PF08241">
    <property type="entry name" value="Methyltransf_11"/>
    <property type="match status" value="1"/>
</dbReference>
<dbReference type="PANTHER" id="PTHR43591">
    <property type="entry name" value="METHYLTRANSFERASE"/>
    <property type="match status" value="1"/>
</dbReference>
<name>A0A0M7ACR5_9HYPH</name>
<dbReference type="GO" id="GO:0043770">
    <property type="term" value="F:demethylmenaquinone methyltransferase activity"/>
    <property type="evidence" value="ECO:0007669"/>
    <property type="project" value="UniProtKB-EC"/>
</dbReference>
<feature type="domain" description="Methyltransferase type 11" evidence="1">
    <location>
        <begin position="81"/>
        <end position="177"/>
    </location>
</feature>
<dbReference type="InterPro" id="IPR013216">
    <property type="entry name" value="Methyltransf_11"/>
</dbReference>